<evidence type="ECO:0000313" key="2">
    <source>
        <dbReference type="Proteomes" id="UP001060085"/>
    </source>
</evidence>
<accession>A0ACC0C483</accession>
<reference evidence="2" key="1">
    <citation type="journal article" date="2023" name="Nat. Plants">
        <title>Single-cell RNA sequencing provides a high-resolution roadmap for understanding the multicellular compartmentation of specialized metabolism.</title>
        <authorList>
            <person name="Sun S."/>
            <person name="Shen X."/>
            <person name="Li Y."/>
            <person name="Li Y."/>
            <person name="Wang S."/>
            <person name="Li R."/>
            <person name="Zhang H."/>
            <person name="Shen G."/>
            <person name="Guo B."/>
            <person name="Wei J."/>
            <person name="Xu J."/>
            <person name="St-Pierre B."/>
            <person name="Chen S."/>
            <person name="Sun C."/>
        </authorList>
    </citation>
    <scope>NUCLEOTIDE SEQUENCE [LARGE SCALE GENOMIC DNA]</scope>
</reference>
<organism evidence="1 2">
    <name type="scientific">Catharanthus roseus</name>
    <name type="common">Madagascar periwinkle</name>
    <name type="synonym">Vinca rosea</name>
    <dbReference type="NCBI Taxonomy" id="4058"/>
    <lineage>
        <taxon>Eukaryota</taxon>
        <taxon>Viridiplantae</taxon>
        <taxon>Streptophyta</taxon>
        <taxon>Embryophyta</taxon>
        <taxon>Tracheophyta</taxon>
        <taxon>Spermatophyta</taxon>
        <taxon>Magnoliopsida</taxon>
        <taxon>eudicotyledons</taxon>
        <taxon>Gunneridae</taxon>
        <taxon>Pentapetalae</taxon>
        <taxon>asterids</taxon>
        <taxon>lamiids</taxon>
        <taxon>Gentianales</taxon>
        <taxon>Apocynaceae</taxon>
        <taxon>Rauvolfioideae</taxon>
        <taxon>Vinceae</taxon>
        <taxon>Catharanthinae</taxon>
        <taxon>Catharanthus</taxon>
    </lineage>
</organism>
<sequence>MDEIEIEVPSFFVCPISLEIMKDPVIVSTGITYDRDSIEKWLFSEKNNTCPVTKQLLTDSELTPNITLRRLIQSWCALNSSYGIERFPTPRAPVSKSQLVKIFNDARAPELRLKSLEKLRSIASQNETNKRSMESAGAAEFLASIVSRTVDREVTSTSGSEEILDLMKAGEEALSILYNLQLSENGLKSLLQVRNGKFIESLVLVMQRGSYESRAYAVMLLKSMAEFADSLQLMNLSKEFFVELVQILHDNISKKASKAALKLLISICPSGRNRIKAVEAGAVQILIELLLESSEKRSTEMMIMVLDLLCQCAEGRAELLKHGAGLAMVSKKILRVSRVTSERAVKILYSIGKFSATPAIVQEMLSLGVVAKLCLVLQVDIGNKSKERAGEMLKLHARAWKNSQCIPMGLLSLYPC</sequence>
<gene>
    <name evidence="1" type="ORF">M9H77_00874</name>
</gene>
<comment type="caution">
    <text evidence="1">The sequence shown here is derived from an EMBL/GenBank/DDBJ whole genome shotgun (WGS) entry which is preliminary data.</text>
</comment>
<name>A0ACC0C483_CATRO</name>
<keyword evidence="2" id="KW-1185">Reference proteome</keyword>
<protein>
    <submittedName>
        <fullName evidence="1">Uncharacterized protein</fullName>
    </submittedName>
</protein>
<dbReference type="Proteomes" id="UP001060085">
    <property type="component" value="Linkage Group LG01"/>
</dbReference>
<proteinExistence type="predicted"/>
<evidence type="ECO:0000313" key="1">
    <source>
        <dbReference type="EMBL" id="KAI5679647.1"/>
    </source>
</evidence>
<dbReference type="EMBL" id="CM044701">
    <property type="protein sequence ID" value="KAI5679647.1"/>
    <property type="molecule type" value="Genomic_DNA"/>
</dbReference>